<dbReference type="Proteomes" id="UP000245396">
    <property type="component" value="Unassembled WGS sequence"/>
</dbReference>
<keyword evidence="2" id="KW-1185">Reference proteome</keyword>
<dbReference type="AlphaFoldDB" id="A0A316BYF6"/>
<accession>A0A316BYF6</accession>
<dbReference type="EMBL" id="QGGG01000015">
    <property type="protein sequence ID" value="PWJ79476.1"/>
    <property type="molecule type" value="Genomic_DNA"/>
</dbReference>
<dbReference type="RefSeq" id="WP_109614219.1">
    <property type="nucleotide sequence ID" value="NZ_QGGG01000015.1"/>
</dbReference>
<sequence length="242" mass="26632">MTQAAMAQDKERSQSAPLLPKLFCAFAALAALSIAINVGGKWLGRTIALAGHTEDRTPHEIVIGNDVLSVPANAIRFEKARHDGVASRLDLYLRWPDMDGYSQAARNDFNNAGGSRHILFLSFEERMMSRDMGGRFAPIYAALIEQPGMPDKGGVTLYDFKEKSGYVNEVLAVATRPGDTPFVARCLSGPAAEESLAPCERDIHLGRQLSLTYRFPREFLPEWPQLEAAVRAKAAQYLKTGH</sequence>
<evidence type="ECO:0000313" key="1">
    <source>
        <dbReference type="EMBL" id="PWJ79476.1"/>
    </source>
</evidence>
<reference evidence="1 2" key="1">
    <citation type="submission" date="2018-05" db="EMBL/GenBank/DDBJ databases">
        <title>Genomic Encyclopedia of Type Strains, Phase IV (KMG-IV): sequencing the most valuable type-strain genomes for metagenomic binning, comparative biology and taxonomic classification.</title>
        <authorList>
            <person name="Goeker M."/>
        </authorList>
    </citation>
    <scope>NUCLEOTIDE SEQUENCE [LARGE SCALE GENOMIC DNA]</scope>
    <source>
        <strain evidence="1 2">DSM 6986</strain>
    </source>
</reference>
<name>A0A316BYF6_PSESE</name>
<gene>
    <name evidence="1" type="ORF">C7441_11586</name>
</gene>
<dbReference type="STRING" id="1192868.GCA_000304395_00685"/>
<organism evidence="1 2">
    <name type="scientific">Pseudaminobacter salicylatoxidans</name>
    <dbReference type="NCBI Taxonomy" id="93369"/>
    <lineage>
        <taxon>Bacteria</taxon>
        <taxon>Pseudomonadati</taxon>
        <taxon>Pseudomonadota</taxon>
        <taxon>Alphaproteobacteria</taxon>
        <taxon>Hyphomicrobiales</taxon>
        <taxon>Phyllobacteriaceae</taxon>
        <taxon>Pseudaminobacter</taxon>
    </lineage>
</organism>
<protein>
    <submittedName>
        <fullName evidence="1">Uncharacterized protein</fullName>
    </submittedName>
</protein>
<comment type="caution">
    <text evidence="1">The sequence shown here is derived from an EMBL/GenBank/DDBJ whole genome shotgun (WGS) entry which is preliminary data.</text>
</comment>
<evidence type="ECO:0000313" key="2">
    <source>
        <dbReference type="Proteomes" id="UP000245396"/>
    </source>
</evidence>
<dbReference type="OrthoDB" id="7959514at2"/>
<proteinExistence type="predicted"/>